<dbReference type="Proteomes" id="UP000001054">
    <property type="component" value="Chromosome"/>
</dbReference>
<evidence type="ECO:0000256" key="1">
    <source>
        <dbReference type="ARBA" id="ARBA00007749"/>
    </source>
</evidence>
<dbReference type="OrthoDB" id="9773738at2"/>
<name>C3MGQ7_SINFN</name>
<dbReference type="eggNOG" id="COG0491">
    <property type="taxonomic scope" value="Bacteria"/>
</dbReference>
<protein>
    <submittedName>
        <fullName evidence="6">Metallo-beta-lactamase family protein</fullName>
    </submittedName>
</protein>
<accession>C3MGQ7</accession>
<dbReference type="SMART" id="SM00849">
    <property type="entry name" value="Lactamase_B"/>
    <property type="match status" value="1"/>
</dbReference>
<reference evidence="6 7" key="1">
    <citation type="journal article" date="2009" name="Appl. Environ. Microbiol.">
        <title>Rhizobium sp. strain NGR234 possesses a remarkable number of secretion systems.</title>
        <authorList>
            <person name="Schmeisser C."/>
            <person name="Liesegang H."/>
            <person name="Krysciak D."/>
            <person name="Bakkou N."/>
            <person name="Le Quere A."/>
            <person name="Wollherr A."/>
            <person name="Heinemeyer I."/>
            <person name="Morgenstern B."/>
            <person name="Pommerening-Roeser A."/>
            <person name="Flores M."/>
            <person name="Palacios R."/>
            <person name="Brenner S."/>
            <person name="Gottschalk G."/>
            <person name="Schmitz R.A."/>
            <person name="Broughton W.J."/>
            <person name="Perret X."/>
            <person name="Strittmatter A.W."/>
            <person name="Streit W.R."/>
        </authorList>
    </citation>
    <scope>NUCLEOTIDE SEQUENCE [LARGE SCALE GENOMIC DNA]</scope>
    <source>
        <strain evidence="7">NBRC 101917 / NGR234</strain>
    </source>
</reference>
<dbReference type="GO" id="GO:0016787">
    <property type="term" value="F:hydrolase activity"/>
    <property type="evidence" value="ECO:0007669"/>
    <property type="project" value="UniProtKB-KW"/>
</dbReference>
<proteinExistence type="inferred from homology"/>
<evidence type="ECO:0000313" key="7">
    <source>
        <dbReference type="Proteomes" id="UP000001054"/>
    </source>
</evidence>
<keyword evidence="4" id="KW-0862">Zinc</keyword>
<dbReference type="GO" id="GO:0046872">
    <property type="term" value="F:metal ion binding"/>
    <property type="evidence" value="ECO:0007669"/>
    <property type="project" value="UniProtKB-KW"/>
</dbReference>
<dbReference type="KEGG" id="rhi:NGR_c03760"/>
<dbReference type="Gene3D" id="3.60.15.10">
    <property type="entry name" value="Ribonuclease Z/Hydroxyacylglutathione hydrolase-like"/>
    <property type="match status" value="1"/>
</dbReference>
<dbReference type="PATRIC" id="fig|394.7.peg.3181"/>
<keyword evidence="7" id="KW-1185">Reference proteome</keyword>
<dbReference type="InterPro" id="IPR051013">
    <property type="entry name" value="MBL_superfamily_lactonases"/>
</dbReference>
<dbReference type="HOGENOM" id="CLU_056519_0_0_5"/>
<dbReference type="PANTHER" id="PTHR42978">
    <property type="entry name" value="QUORUM-QUENCHING LACTONASE YTNP-RELATED-RELATED"/>
    <property type="match status" value="1"/>
</dbReference>
<dbReference type="InterPro" id="IPR001279">
    <property type="entry name" value="Metallo-B-lactamas"/>
</dbReference>
<sequence>MRGRRPVDGSGGFVGAKPAIADQKPVIRLTFSVKAATSCLPAHDSRGSANQQERSMITQNLKRRTLFGAGAAALAAPGLLTGIANAQESAEKDAMTKDAALKTFRLGTFKVTVISDGTRASDNPHETYGTNQPAEAVTALLEQNFLPGSGFINGFSPVLVDTGSEIVLFDTGLGEGGRAAGTGKLADGIRAAGYTPEQVSVIVITHMHGDHIGGLTEGGKPAFANARYVTGQVEFDFWKDAARVGTPAENGHKAVLAKVAPLAEKTTFIADGVEVVPGIAAIAAFGHSPGHMIYRLESEGKALILTADTANHYVLSLQRPDWEVRFDMDKAAASATRRKVFDMIATDRLPFIGYHMPFPAVGFVERQDQGYRFVPATYQFDI</sequence>
<dbReference type="InterPro" id="IPR036866">
    <property type="entry name" value="RibonucZ/Hydroxyglut_hydro"/>
</dbReference>
<dbReference type="CDD" id="cd07720">
    <property type="entry name" value="OPHC2-like_MBL-fold"/>
    <property type="match status" value="1"/>
</dbReference>
<dbReference type="SUPFAM" id="SSF56281">
    <property type="entry name" value="Metallo-hydrolase/oxidoreductase"/>
    <property type="match status" value="1"/>
</dbReference>
<evidence type="ECO:0000256" key="2">
    <source>
        <dbReference type="ARBA" id="ARBA00022723"/>
    </source>
</evidence>
<evidence type="ECO:0000256" key="4">
    <source>
        <dbReference type="ARBA" id="ARBA00022833"/>
    </source>
</evidence>
<dbReference type="EMBL" id="CP001389">
    <property type="protein sequence ID" value="ACP24172.1"/>
    <property type="molecule type" value="Genomic_DNA"/>
</dbReference>
<organism evidence="6 7">
    <name type="scientific">Sinorhizobium fredii (strain NBRC 101917 / NGR234)</name>
    <dbReference type="NCBI Taxonomy" id="394"/>
    <lineage>
        <taxon>Bacteria</taxon>
        <taxon>Pseudomonadati</taxon>
        <taxon>Pseudomonadota</taxon>
        <taxon>Alphaproteobacteria</taxon>
        <taxon>Hyphomicrobiales</taxon>
        <taxon>Rhizobiaceae</taxon>
        <taxon>Sinorhizobium/Ensifer group</taxon>
        <taxon>Sinorhizobium</taxon>
    </lineage>
</organism>
<evidence type="ECO:0000256" key="3">
    <source>
        <dbReference type="ARBA" id="ARBA00022801"/>
    </source>
</evidence>
<dbReference type="PANTHER" id="PTHR42978:SF6">
    <property type="entry name" value="QUORUM-QUENCHING LACTONASE YTNP-RELATED"/>
    <property type="match status" value="1"/>
</dbReference>
<evidence type="ECO:0000259" key="5">
    <source>
        <dbReference type="SMART" id="SM00849"/>
    </source>
</evidence>
<dbReference type="AlphaFoldDB" id="C3MGQ7"/>
<keyword evidence="3" id="KW-0378">Hydrolase</keyword>
<feature type="domain" description="Metallo-beta-lactamase" evidence="5">
    <location>
        <begin position="154"/>
        <end position="355"/>
    </location>
</feature>
<dbReference type="Pfam" id="PF00753">
    <property type="entry name" value="Lactamase_B"/>
    <property type="match status" value="1"/>
</dbReference>
<dbReference type="STRING" id="394.NGR_c03760"/>
<evidence type="ECO:0000313" key="6">
    <source>
        <dbReference type="EMBL" id="ACP24172.1"/>
    </source>
</evidence>
<comment type="similarity">
    <text evidence="1">Belongs to the metallo-beta-lactamase superfamily.</text>
</comment>
<keyword evidence="2" id="KW-0479">Metal-binding</keyword>
<gene>
    <name evidence="6" type="ordered locus">NGR_c03760</name>
</gene>